<feature type="non-terminal residue" evidence="4">
    <location>
        <position position="238"/>
    </location>
</feature>
<dbReference type="CDD" id="cd01991">
    <property type="entry name" value="Asn_synthase_B_C"/>
    <property type="match status" value="1"/>
</dbReference>
<evidence type="ECO:0000259" key="3">
    <source>
        <dbReference type="Pfam" id="PF00733"/>
    </source>
</evidence>
<dbReference type="Pfam" id="PF00733">
    <property type="entry name" value="Asn_synthase"/>
    <property type="match status" value="1"/>
</dbReference>
<protein>
    <recommendedName>
        <fullName evidence="3">Asparagine synthetase domain-containing protein</fullName>
    </recommendedName>
</protein>
<evidence type="ECO:0000313" key="4">
    <source>
        <dbReference type="EMBL" id="CAD6941993.1"/>
    </source>
</evidence>
<feature type="non-terminal residue" evidence="4">
    <location>
        <position position="1"/>
    </location>
</feature>
<dbReference type="AlphaFoldDB" id="A0A9N8LXG4"/>
<organism evidence="4 5">
    <name type="scientific">Tilletia laevis</name>
    <dbReference type="NCBI Taxonomy" id="157183"/>
    <lineage>
        <taxon>Eukaryota</taxon>
        <taxon>Fungi</taxon>
        <taxon>Dikarya</taxon>
        <taxon>Basidiomycota</taxon>
        <taxon>Ustilaginomycotina</taxon>
        <taxon>Exobasidiomycetes</taxon>
        <taxon>Tilletiales</taxon>
        <taxon>Tilletiaceae</taxon>
        <taxon>Tilletia</taxon>
    </lineage>
</organism>
<evidence type="ECO:0000256" key="1">
    <source>
        <dbReference type="ARBA" id="ARBA00022741"/>
    </source>
</evidence>
<dbReference type="InterPro" id="IPR050795">
    <property type="entry name" value="Asn_Synthetase"/>
</dbReference>
<dbReference type="InterPro" id="IPR014729">
    <property type="entry name" value="Rossmann-like_a/b/a_fold"/>
</dbReference>
<evidence type="ECO:0000256" key="2">
    <source>
        <dbReference type="ARBA" id="ARBA00022840"/>
    </source>
</evidence>
<dbReference type="Gene3D" id="3.40.50.620">
    <property type="entry name" value="HUPs"/>
    <property type="match status" value="1"/>
</dbReference>
<dbReference type="GO" id="GO:0004066">
    <property type="term" value="F:asparagine synthase (glutamine-hydrolyzing) activity"/>
    <property type="evidence" value="ECO:0007669"/>
    <property type="project" value="InterPro"/>
</dbReference>
<name>A0A9N8LXG4_9BASI</name>
<dbReference type="Proteomes" id="UP000836404">
    <property type="component" value="Unassembled WGS sequence"/>
</dbReference>
<dbReference type="EMBL" id="CAJHJF010004316">
    <property type="protein sequence ID" value="CAD6941993.1"/>
    <property type="molecule type" value="Genomic_DNA"/>
</dbReference>
<dbReference type="GO" id="GO:0005524">
    <property type="term" value="F:ATP binding"/>
    <property type="evidence" value="ECO:0007669"/>
    <property type="project" value="UniProtKB-KW"/>
</dbReference>
<dbReference type="PANTHER" id="PTHR11772:SF2">
    <property type="entry name" value="ASPARAGINE SYNTHETASE [GLUTAMINE-HYDROLYZING]"/>
    <property type="match status" value="1"/>
</dbReference>
<dbReference type="PANTHER" id="PTHR11772">
    <property type="entry name" value="ASPARAGINE SYNTHETASE"/>
    <property type="match status" value="1"/>
</dbReference>
<comment type="caution">
    <text evidence="4">The sequence shown here is derived from an EMBL/GenBank/DDBJ whole genome shotgun (WGS) entry which is preliminary data.</text>
</comment>
<dbReference type="SUPFAM" id="SSF52402">
    <property type="entry name" value="Adenine nucleotide alpha hydrolases-like"/>
    <property type="match status" value="1"/>
</dbReference>
<accession>A0A9N8LXG4</accession>
<keyword evidence="2" id="KW-0067">ATP-binding</keyword>
<gene>
    <name evidence="4" type="ORF">JKILLFL_G1733</name>
</gene>
<sequence length="238" mass="26194">APSTGSLGYLYFHATLASDSHSFLSLPVPAPCPFYALVVRYFKPTWWNTASTDAAVTESGGKPVPTPANPVDFTLLRETFEMAVRQRLMSERGWRRFRARRLDALRAKRQKSGAVSPSGTKPTYVAGVHASGNNEPGVGLDSFDNPTDEQVAALASWPRLHSFSIGLPGSPDLIAARRAAEYLGTVHHEYTFTVQEGLDAIQDVIYHLENYDVTTVRASTPMHLLSRKIKIQGHGRQD</sequence>
<reference evidence="4 5" key="1">
    <citation type="submission" date="2020-10" db="EMBL/GenBank/DDBJ databases">
        <authorList>
            <person name="Sedaghatjoo S."/>
        </authorList>
    </citation>
    <scope>NUCLEOTIDE SEQUENCE [LARGE SCALE GENOMIC DNA]</scope>
    <source>
        <strain evidence="4 5">LLFL</strain>
    </source>
</reference>
<dbReference type="GO" id="GO:0006529">
    <property type="term" value="P:asparagine biosynthetic process"/>
    <property type="evidence" value="ECO:0007669"/>
    <property type="project" value="InterPro"/>
</dbReference>
<dbReference type="InterPro" id="IPR001962">
    <property type="entry name" value="Asn_synthase"/>
</dbReference>
<dbReference type="GO" id="GO:0005829">
    <property type="term" value="C:cytosol"/>
    <property type="evidence" value="ECO:0007669"/>
    <property type="project" value="TreeGrafter"/>
</dbReference>
<keyword evidence="1" id="KW-0547">Nucleotide-binding</keyword>
<proteinExistence type="predicted"/>
<keyword evidence="5" id="KW-1185">Reference proteome</keyword>
<evidence type="ECO:0000313" key="5">
    <source>
        <dbReference type="Proteomes" id="UP000836404"/>
    </source>
</evidence>
<feature type="domain" description="Asparagine synthetase" evidence="3">
    <location>
        <begin position="158"/>
        <end position="231"/>
    </location>
</feature>